<dbReference type="AlphaFoldDB" id="A0AAV1GE72"/>
<dbReference type="EMBL" id="OY660877">
    <property type="protein sequence ID" value="CAJ1071733.1"/>
    <property type="molecule type" value="Genomic_DNA"/>
</dbReference>
<keyword evidence="2" id="KW-0812">Transmembrane</keyword>
<feature type="compositionally biased region" description="Low complexity" evidence="1">
    <location>
        <begin position="153"/>
        <end position="171"/>
    </location>
</feature>
<keyword evidence="4" id="KW-1185">Reference proteome</keyword>
<feature type="region of interest" description="Disordered" evidence="1">
    <location>
        <begin position="62"/>
        <end position="114"/>
    </location>
</feature>
<name>A0AAV1GE72_XYRNO</name>
<feature type="region of interest" description="Disordered" evidence="1">
    <location>
        <begin position="153"/>
        <end position="264"/>
    </location>
</feature>
<gene>
    <name evidence="3" type="ORF">XNOV1_A023444</name>
</gene>
<feature type="transmembrane region" description="Helical" evidence="2">
    <location>
        <begin position="270"/>
        <end position="291"/>
    </location>
</feature>
<keyword evidence="2" id="KW-1133">Transmembrane helix</keyword>
<feature type="compositionally biased region" description="Low complexity" evidence="1">
    <location>
        <begin position="97"/>
        <end position="111"/>
    </location>
</feature>
<proteinExistence type="predicted"/>
<feature type="compositionally biased region" description="Low complexity" evidence="1">
    <location>
        <begin position="219"/>
        <end position="233"/>
    </location>
</feature>
<accession>A0AAV1GE72</accession>
<dbReference type="Proteomes" id="UP001178508">
    <property type="component" value="Chromosome 14"/>
</dbReference>
<protein>
    <submittedName>
        <fullName evidence="3">Mucin-12-like</fullName>
    </submittedName>
</protein>
<evidence type="ECO:0000313" key="3">
    <source>
        <dbReference type="EMBL" id="CAJ1071733.1"/>
    </source>
</evidence>
<sequence>MMCPVKSRNGNNLGAGEAELPCGERFRSCFFVICREKAADEMKLENILAFCVLIILTGSSQTRGQNSTVVSPEASRSPDPTENPGHEVSQRTHNPPGQEETSTETTITGTGVHSVTVKSEAFPTSTVSSTEATSQQTHISVVMTSNTAAATVSASTRSLSSTPTVQSSTPPQHISTTEARVPLTTDPLTTFSSPPAHTVQDTSSTAHASTVQRQSESLTTTPTQPTTTGFPLTSAPGQSPAGPPHKEVPSELNVGDEDHKPRSNSSLDPLLAGLLSVFIVTTAIIFIVLFLKFRQRTNHPEFHRLQDLPMDDLMEDTPLSRYSY</sequence>
<evidence type="ECO:0000313" key="4">
    <source>
        <dbReference type="Proteomes" id="UP001178508"/>
    </source>
</evidence>
<evidence type="ECO:0000256" key="2">
    <source>
        <dbReference type="SAM" id="Phobius"/>
    </source>
</evidence>
<reference evidence="3" key="1">
    <citation type="submission" date="2023-08" db="EMBL/GenBank/DDBJ databases">
        <authorList>
            <person name="Alioto T."/>
            <person name="Alioto T."/>
            <person name="Gomez Garrido J."/>
        </authorList>
    </citation>
    <scope>NUCLEOTIDE SEQUENCE</scope>
</reference>
<organism evidence="3 4">
    <name type="scientific">Xyrichtys novacula</name>
    <name type="common">Pearly razorfish</name>
    <name type="synonym">Hemipteronotus novacula</name>
    <dbReference type="NCBI Taxonomy" id="13765"/>
    <lineage>
        <taxon>Eukaryota</taxon>
        <taxon>Metazoa</taxon>
        <taxon>Chordata</taxon>
        <taxon>Craniata</taxon>
        <taxon>Vertebrata</taxon>
        <taxon>Euteleostomi</taxon>
        <taxon>Actinopterygii</taxon>
        <taxon>Neopterygii</taxon>
        <taxon>Teleostei</taxon>
        <taxon>Neoteleostei</taxon>
        <taxon>Acanthomorphata</taxon>
        <taxon>Eupercaria</taxon>
        <taxon>Labriformes</taxon>
        <taxon>Labridae</taxon>
        <taxon>Xyrichtys</taxon>
    </lineage>
</organism>
<feature type="compositionally biased region" description="Polar residues" evidence="1">
    <location>
        <begin position="186"/>
        <end position="218"/>
    </location>
</feature>
<keyword evidence="2" id="KW-0472">Membrane</keyword>
<evidence type="ECO:0000256" key="1">
    <source>
        <dbReference type="SAM" id="MobiDB-lite"/>
    </source>
</evidence>